<accession>A0A1T0ABG7</accession>
<evidence type="ECO:0000313" key="10">
    <source>
        <dbReference type="EMBL" id="STZ10051.1"/>
    </source>
</evidence>
<feature type="transmembrane region" description="Helical" evidence="7">
    <location>
        <begin position="516"/>
        <end position="535"/>
    </location>
</feature>
<dbReference type="Proteomes" id="UP000255279">
    <property type="component" value="Unassembled WGS sequence"/>
</dbReference>
<evidence type="ECO:0000259" key="8">
    <source>
        <dbReference type="Pfam" id="PF03772"/>
    </source>
</evidence>
<dbReference type="EMBL" id="UGQE01000001">
    <property type="protein sequence ID" value="STZ10051.1"/>
    <property type="molecule type" value="Genomic_DNA"/>
</dbReference>
<feature type="compositionally biased region" description="Low complexity" evidence="6">
    <location>
        <begin position="185"/>
        <end position="208"/>
    </location>
</feature>
<dbReference type="PANTHER" id="PTHR30619">
    <property type="entry name" value="DNA INTERNALIZATION/COMPETENCE PROTEIN COMEC/REC2"/>
    <property type="match status" value="1"/>
</dbReference>
<comment type="subcellular location">
    <subcellularLocation>
        <location evidence="1">Cell membrane</location>
        <topology evidence="1">Multi-pass membrane protein</topology>
    </subcellularLocation>
</comment>
<evidence type="ECO:0000313" key="12">
    <source>
        <dbReference type="Proteomes" id="UP000255279"/>
    </source>
</evidence>
<evidence type="ECO:0000256" key="5">
    <source>
        <dbReference type="ARBA" id="ARBA00023136"/>
    </source>
</evidence>
<dbReference type="AlphaFoldDB" id="A0A1T0ABG7"/>
<feature type="region of interest" description="Disordered" evidence="6">
    <location>
        <begin position="178"/>
        <end position="208"/>
    </location>
</feature>
<name>A0A1T0ABG7_9GAMM</name>
<evidence type="ECO:0000256" key="6">
    <source>
        <dbReference type="SAM" id="MobiDB-lite"/>
    </source>
</evidence>
<feature type="transmembrane region" description="Helical" evidence="7">
    <location>
        <begin position="425"/>
        <end position="448"/>
    </location>
</feature>
<feature type="transmembrane region" description="Helical" evidence="7">
    <location>
        <begin position="460"/>
        <end position="478"/>
    </location>
</feature>
<evidence type="ECO:0000313" key="9">
    <source>
        <dbReference type="EMBL" id="OOR93076.1"/>
    </source>
</evidence>
<keyword evidence="5 7" id="KW-0472">Membrane</keyword>
<dbReference type="Proteomes" id="UP000190435">
    <property type="component" value="Unassembled WGS sequence"/>
</dbReference>
<dbReference type="EMBL" id="MUXU01000006">
    <property type="protein sequence ID" value="OOR93076.1"/>
    <property type="molecule type" value="Genomic_DNA"/>
</dbReference>
<dbReference type="STRING" id="34060.B0181_00930"/>
<keyword evidence="11" id="KW-1185">Reference proteome</keyword>
<dbReference type="PANTHER" id="PTHR30619:SF1">
    <property type="entry name" value="RECOMBINATION PROTEIN 2"/>
    <property type="match status" value="1"/>
</dbReference>
<evidence type="ECO:0000256" key="1">
    <source>
        <dbReference type="ARBA" id="ARBA00004651"/>
    </source>
</evidence>
<dbReference type="InterPro" id="IPR004477">
    <property type="entry name" value="ComEC_N"/>
</dbReference>
<evidence type="ECO:0000256" key="2">
    <source>
        <dbReference type="ARBA" id="ARBA00022475"/>
    </source>
</evidence>
<sequence length="947" mass="104449">MWAFAGVVAAVGFAVLALASFLPLQALDALQNLSFAWLTVSLLSAWAAFWVLGAFIERSRTTSGLWQVHRLWRLGLRLVRLVLGMVMVGLFIINGLHQHAKFETHTPKQPWTVEATALIDEISDSVYDPLAGGQFRQVARLTDIALVHNAHRHADGASLAANPFFTADEFTSNFDGNNYTDGNLTNENSADNNSTNSNPADNNLNITSNSNNPIATLDGMTVLLNARTQKHGKKNDAFATLADITPHSQIRLTLLIEPVVRTDAKQGFDSYRWLRTRHVHATAQILAVQSAPTAAPSANLWTHLQALRQKFRAHFYADWHTHDKQTQQARAVTLSLLTGDRALIDKDTKDLYQFAGISHLLAISGTHVLFLALILAWCATKTLDKLRPTLYQSVPRWQIRLAVMVVASVLYALFTGFDVPAVRTVYMLVAVACVRLFALPILAVKTLLLVGLGMVWLDMYVLWQAGFWLSFVAVWLLIRYEGQSVAMVESTPLMSLDLPVNRASIWRRAYQGTLSLVRLQVWLFVAMLPISLLLFGKVSLWGVIINLFAVGLFSAVIVPINLLGGVLFGVSGAAADVLWDLSAKILYALHELIALIRLGDDGAAWLYAPFGMMGFALFVVVLGLVLAPKFMPRSAVILPVLLLGFLLQNRHANSPDGTSIYVLKSAPNMQAVLVVSRHAGDGWLKKVQLGENPMTIKQSAWLLLADNGKKSHASKSTHAQNLSDEIKRLGVDSLDGIIVQTASDDLTALSASLVRKFSVREFWQAGRSDRQLATISTQACEAGKTWTNGVLQIRALTGWRQIPDADVWHCAIEIRAPEMVNFQTFGVREQADFMAADGVDMQENLPSDEAQSDTHIDTQIDTHIDMSIDAKTANQLIIDPAPASGAWQLWLRLCQPSDVASDYSYSAGIFPSGKPTLWLMNEKLAQDNQTYAELYRQHRVQGVLLTD</sequence>
<organism evidence="9 11">
    <name type="scientific">Moraxella caviae</name>
    <dbReference type="NCBI Taxonomy" id="34060"/>
    <lineage>
        <taxon>Bacteria</taxon>
        <taxon>Pseudomonadati</taxon>
        <taxon>Pseudomonadota</taxon>
        <taxon>Gammaproteobacteria</taxon>
        <taxon>Moraxellales</taxon>
        <taxon>Moraxellaceae</taxon>
        <taxon>Moraxella</taxon>
    </lineage>
</organism>
<evidence type="ECO:0000256" key="4">
    <source>
        <dbReference type="ARBA" id="ARBA00022989"/>
    </source>
</evidence>
<protein>
    <submittedName>
        <fullName evidence="10">ComEC family competence protein</fullName>
    </submittedName>
</protein>
<feature type="transmembrane region" description="Helical" evidence="7">
    <location>
        <begin position="547"/>
        <end position="571"/>
    </location>
</feature>
<reference evidence="10 12" key="2">
    <citation type="submission" date="2018-06" db="EMBL/GenBank/DDBJ databases">
        <authorList>
            <consortium name="Pathogen Informatics"/>
            <person name="Doyle S."/>
        </authorList>
    </citation>
    <scope>NUCLEOTIDE SEQUENCE [LARGE SCALE GENOMIC DNA]</scope>
    <source>
        <strain evidence="10 12">NCTC10293</strain>
    </source>
</reference>
<dbReference type="InterPro" id="IPR052159">
    <property type="entry name" value="Competence_DNA_uptake"/>
</dbReference>
<feature type="domain" description="ComEC/Rec2-related protein" evidence="8">
    <location>
        <begin position="336"/>
        <end position="625"/>
    </location>
</feature>
<dbReference type="NCBIfam" id="TIGR00360">
    <property type="entry name" value="ComEC_N-term"/>
    <property type="match status" value="1"/>
</dbReference>
<dbReference type="RefSeq" id="WP_078275625.1">
    <property type="nucleotide sequence ID" value="NZ_CAACXO010000048.1"/>
</dbReference>
<dbReference type="GO" id="GO:0005886">
    <property type="term" value="C:plasma membrane"/>
    <property type="evidence" value="ECO:0007669"/>
    <property type="project" value="UniProtKB-SubCell"/>
</dbReference>
<feature type="transmembrane region" description="Helical" evidence="7">
    <location>
        <begin position="603"/>
        <end position="624"/>
    </location>
</feature>
<feature type="transmembrane region" description="Helical" evidence="7">
    <location>
        <begin position="77"/>
        <end position="96"/>
    </location>
</feature>
<dbReference type="OrthoDB" id="9761531at2"/>
<evidence type="ECO:0000256" key="7">
    <source>
        <dbReference type="SAM" id="Phobius"/>
    </source>
</evidence>
<feature type="transmembrane region" description="Helical" evidence="7">
    <location>
        <begin position="351"/>
        <end position="378"/>
    </location>
</feature>
<dbReference type="Pfam" id="PF03772">
    <property type="entry name" value="Competence"/>
    <property type="match status" value="1"/>
</dbReference>
<keyword evidence="4 7" id="KW-1133">Transmembrane helix</keyword>
<feature type="transmembrane region" description="Helical" evidence="7">
    <location>
        <begin position="399"/>
        <end position="419"/>
    </location>
</feature>
<evidence type="ECO:0000256" key="3">
    <source>
        <dbReference type="ARBA" id="ARBA00022692"/>
    </source>
</evidence>
<keyword evidence="3 7" id="KW-0812">Transmembrane</keyword>
<gene>
    <name evidence="9" type="ORF">B0181_00930</name>
    <name evidence="10" type="ORF">NCTC10293_00373</name>
</gene>
<evidence type="ECO:0000313" key="11">
    <source>
        <dbReference type="Proteomes" id="UP000190435"/>
    </source>
</evidence>
<keyword evidence="2" id="KW-1003">Cell membrane</keyword>
<proteinExistence type="predicted"/>
<reference evidence="9 11" key="1">
    <citation type="submission" date="2017-02" db="EMBL/GenBank/DDBJ databases">
        <title>Draft genome sequence of Moraxella caviae CCUG 355 type strain.</title>
        <authorList>
            <person name="Engstrom-Jakobsson H."/>
            <person name="Salva-Serra F."/>
            <person name="Thorell K."/>
            <person name="Gonzales-Siles L."/>
            <person name="Karlsson R."/>
            <person name="Boulund F."/>
            <person name="Engstrand L."/>
            <person name="Moore E."/>
        </authorList>
    </citation>
    <scope>NUCLEOTIDE SEQUENCE [LARGE SCALE GENOMIC DNA]</scope>
    <source>
        <strain evidence="9 11">CCUG 355</strain>
    </source>
</reference>
<feature type="transmembrane region" description="Helical" evidence="7">
    <location>
        <begin position="35"/>
        <end position="56"/>
    </location>
</feature>